<evidence type="ECO:0000313" key="4">
    <source>
        <dbReference type="Proteomes" id="UP001431572"/>
    </source>
</evidence>
<reference evidence="2" key="2">
    <citation type="journal article" date="2024" name="Nature">
        <title>Anoxygenic phototroph of the Chloroflexota uses a type I reaction centre.</title>
        <authorList>
            <person name="Tsuji J.M."/>
            <person name="Shaw N.A."/>
            <person name="Nagashima S."/>
            <person name="Venkiteswaran J.J."/>
            <person name="Schiff S.L."/>
            <person name="Watanabe T."/>
            <person name="Fukui M."/>
            <person name="Hanada S."/>
            <person name="Tank M."/>
            <person name="Neufeld J.D."/>
        </authorList>
    </citation>
    <scope>NUCLEOTIDE SEQUENCE</scope>
    <source>
        <strain evidence="2">L227-S17</strain>
    </source>
</reference>
<dbReference type="InterPro" id="IPR036249">
    <property type="entry name" value="Thioredoxin-like_sf"/>
</dbReference>
<dbReference type="Pfam" id="PF22234">
    <property type="entry name" value="Rv2466c-like"/>
    <property type="match status" value="1"/>
</dbReference>
<dbReference type="EMBL" id="JACATZ010000003">
    <property type="protein sequence ID" value="NWJ48945.1"/>
    <property type="molecule type" value="Genomic_DNA"/>
</dbReference>
<keyword evidence="4" id="KW-1185">Reference proteome</keyword>
<dbReference type="EMBL" id="CP128400">
    <property type="protein sequence ID" value="WJW68875.1"/>
    <property type="molecule type" value="Genomic_DNA"/>
</dbReference>
<dbReference type="AlphaFoldDB" id="A0A8T7M9Z1"/>
<dbReference type="Gene3D" id="3.40.30.10">
    <property type="entry name" value="Glutaredoxin"/>
    <property type="match status" value="1"/>
</dbReference>
<accession>A0A8T7M9Z1</accession>
<evidence type="ECO:0000313" key="2">
    <source>
        <dbReference type="EMBL" id="WJW68875.1"/>
    </source>
</evidence>
<dbReference type="InterPro" id="IPR053977">
    <property type="entry name" value="Rv2466c-like"/>
</dbReference>
<reference evidence="1 3" key="1">
    <citation type="submission" date="2020-06" db="EMBL/GenBank/DDBJ databases">
        <title>Anoxygenic phototrophic Chloroflexota member uses a Type I reaction center.</title>
        <authorList>
            <person name="Tsuji J.M."/>
            <person name="Shaw N.A."/>
            <person name="Nagashima S."/>
            <person name="Venkiteswaran J."/>
            <person name="Schiff S.L."/>
            <person name="Hanada S."/>
            <person name="Tank M."/>
            <person name="Neufeld J.D."/>
        </authorList>
    </citation>
    <scope>NUCLEOTIDE SEQUENCE [LARGE SCALE GENOMIC DNA]</scope>
    <source>
        <strain evidence="1">L227-S17</strain>
    </source>
</reference>
<sequence length="228" mass="25725">MSAFLDLNASGKLEIDLYFDFQCPFAYQTSLWLRDVVELMGDDLVDLRFYFFSLAQANRKDESWNIWDTTPEDPNASGLLAFLAGAAALKSGGQRALNAFYLELGKLHHQEKQPLDKATILKAAQTAEVNVNDAFNGSDPYLAAALKESHTGGVEKYGVFGSSTVVFEERYGVYVQIMPRPAYDKVLPLFQHIQMLAMVDRNVFEVKRVMTVAEKEEFRETIQNLYAN</sequence>
<dbReference type="Proteomes" id="UP000521676">
    <property type="component" value="Unassembled WGS sequence"/>
</dbReference>
<dbReference type="SUPFAM" id="SSF52833">
    <property type="entry name" value="Thioredoxin-like"/>
    <property type="match status" value="1"/>
</dbReference>
<evidence type="ECO:0000313" key="3">
    <source>
        <dbReference type="Proteomes" id="UP000521676"/>
    </source>
</evidence>
<dbReference type="RefSeq" id="WP_341470780.1">
    <property type="nucleotide sequence ID" value="NZ_CP128400.1"/>
</dbReference>
<gene>
    <name evidence="1" type="ORF">HXX08_24050</name>
    <name evidence="2" type="ORF">OZ401_004496</name>
</gene>
<organism evidence="1 3">
    <name type="scientific">Candidatus Chlorohelix allophototropha</name>
    <dbReference type="NCBI Taxonomy" id="3003348"/>
    <lineage>
        <taxon>Bacteria</taxon>
        <taxon>Bacillati</taxon>
        <taxon>Chloroflexota</taxon>
        <taxon>Chloroflexia</taxon>
        <taxon>Candidatus Chloroheliales</taxon>
        <taxon>Candidatus Chloroheliaceae</taxon>
        <taxon>Candidatus Chlorohelix</taxon>
    </lineage>
</organism>
<evidence type="ECO:0000313" key="1">
    <source>
        <dbReference type="EMBL" id="NWJ48945.1"/>
    </source>
</evidence>
<name>A0A8T7M9Z1_9CHLR</name>
<protein>
    <submittedName>
        <fullName evidence="1">DsbA family protein</fullName>
    </submittedName>
</protein>
<dbReference type="CDD" id="cd02972">
    <property type="entry name" value="DsbA_family"/>
    <property type="match status" value="1"/>
</dbReference>
<proteinExistence type="predicted"/>
<dbReference type="Proteomes" id="UP001431572">
    <property type="component" value="Chromosome 2"/>
</dbReference>